<dbReference type="OrthoDB" id="9773078at2"/>
<accession>A0A0B1YZK9</accession>
<dbReference type="InterPro" id="IPR013154">
    <property type="entry name" value="ADH-like_N"/>
</dbReference>
<organism evidence="3 4">
    <name type="scientific">Pseudomonas frederiksbergensis</name>
    <dbReference type="NCBI Taxonomy" id="104087"/>
    <lineage>
        <taxon>Bacteria</taxon>
        <taxon>Pseudomonadati</taxon>
        <taxon>Pseudomonadota</taxon>
        <taxon>Gammaproteobacteria</taxon>
        <taxon>Pseudomonadales</taxon>
        <taxon>Pseudomonadaceae</taxon>
        <taxon>Pseudomonas</taxon>
    </lineage>
</organism>
<gene>
    <name evidence="3" type="ORF">JZ00_13680</name>
</gene>
<dbReference type="GO" id="GO:0016491">
    <property type="term" value="F:oxidoreductase activity"/>
    <property type="evidence" value="ECO:0007669"/>
    <property type="project" value="UniProtKB-KW"/>
</dbReference>
<dbReference type="Gene3D" id="3.90.180.10">
    <property type="entry name" value="Medium-chain alcohol dehydrogenases, catalytic domain"/>
    <property type="match status" value="1"/>
</dbReference>
<keyword evidence="1" id="KW-0560">Oxidoreductase</keyword>
<dbReference type="Proteomes" id="UP000030949">
    <property type="component" value="Unassembled WGS sequence"/>
</dbReference>
<reference evidence="4" key="1">
    <citation type="submission" date="2015-03" db="EMBL/GenBank/DDBJ databases">
        <title>Pseudomonas frederiksbergensis hydrocarbon degrader.</title>
        <authorList>
            <person name="Brown L.M."/>
            <person name="Ruiz O.N."/>
            <person name="Mueller S."/>
            <person name="Gunasekera T.S."/>
        </authorList>
    </citation>
    <scope>NUCLEOTIDE SEQUENCE [LARGE SCALE GENOMIC DNA]</scope>
    <source>
        <strain evidence="4">SI8</strain>
    </source>
</reference>
<dbReference type="Gene3D" id="3.40.50.720">
    <property type="entry name" value="NAD(P)-binding Rossmann-like Domain"/>
    <property type="match status" value="1"/>
</dbReference>
<evidence type="ECO:0000259" key="2">
    <source>
        <dbReference type="SMART" id="SM00829"/>
    </source>
</evidence>
<dbReference type="InterPro" id="IPR013149">
    <property type="entry name" value="ADH-like_C"/>
</dbReference>
<dbReference type="SUPFAM" id="SSF51735">
    <property type="entry name" value="NAD(P)-binding Rossmann-fold domains"/>
    <property type="match status" value="1"/>
</dbReference>
<dbReference type="Pfam" id="PF00107">
    <property type="entry name" value="ADH_zinc_N"/>
    <property type="match status" value="1"/>
</dbReference>
<dbReference type="PANTHER" id="PTHR43401:SF5">
    <property type="entry name" value="ALCOHOL DEHYDROGENASE-RELATED"/>
    <property type="match status" value="1"/>
</dbReference>
<comment type="caution">
    <text evidence="3">The sequence shown here is derived from an EMBL/GenBank/DDBJ whole genome shotgun (WGS) entry which is preliminary data.</text>
</comment>
<name>A0A0B1YZK9_9PSED</name>
<feature type="domain" description="Enoyl reductase (ER)" evidence="2">
    <location>
        <begin position="14"/>
        <end position="359"/>
    </location>
</feature>
<dbReference type="InterPro" id="IPR011032">
    <property type="entry name" value="GroES-like_sf"/>
</dbReference>
<sequence>MPGTMLAARLHEVGGKFTVDEIPLPDVGEHDVLIKTAACAVIPNLRNVVTNFPEWYPFLPLPELPAVFGLDAAGTVVSVGRSVKGFKEGDRVYVNPGLSCGTCRHCLAGLPTRCASYTFMGYFGFSPSSKEVFREYRHAGYAQFLRAPARNLITLPDDLSFELATRLGYLGTAYSALKKLELTPGQSLLVLGASGTLGIGATLAAVAMGVTDIIVAARDGTALERLRQLAPKRIRTLQITSTDLRSSIREMAPCGVDAVVDTLGAKAPAELSVSAMNAVTSGGKIVQIGGVSGPIPIDPHPFMCTQLHYIGSLWFTTTEAQELMALIRAGLLDTNQWAPRTYTLDQLNEALEDIKADGSGFLNYHIVHG</sequence>
<evidence type="ECO:0000313" key="3">
    <source>
        <dbReference type="EMBL" id="KHK64264.1"/>
    </source>
</evidence>
<dbReference type="RefSeq" id="WP_039591827.1">
    <property type="nucleotide sequence ID" value="NZ_JQGJ02000007.1"/>
</dbReference>
<dbReference type="Pfam" id="PF08240">
    <property type="entry name" value="ADH_N"/>
    <property type="match status" value="1"/>
</dbReference>
<evidence type="ECO:0000256" key="1">
    <source>
        <dbReference type="ARBA" id="ARBA00023002"/>
    </source>
</evidence>
<protein>
    <submittedName>
        <fullName evidence="3">Alcohol dehydrogenase</fullName>
    </submittedName>
</protein>
<dbReference type="SUPFAM" id="SSF50129">
    <property type="entry name" value="GroES-like"/>
    <property type="match status" value="1"/>
</dbReference>
<dbReference type="SMART" id="SM00829">
    <property type="entry name" value="PKS_ER"/>
    <property type="match status" value="1"/>
</dbReference>
<proteinExistence type="predicted"/>
<dbReference type="PANTHER" id="PTHR43401">
    <property type="entry name" value="L-THREONINE 3-DEHYDROGENASE"/>
    <property type="match status" value="1"/>
</dbReference>
<dbReference type="InterPro" id="IPR036291">
    <property type="entry name" value="NAD(P)-bd_dom_sf"/>
</dbReference>
<dbReference type="AlphaFoldDB" id="A0A0B1YZK9"/>
<evidence type="ECO:0000313" key="4">
    <source>
        <dbReference type="Proteomes" id="UP000030949"/>
    </source>
</evidence>
<dbReference type="EMBL" id="JQGJ01000007">
    <property type="protein sequence ID" value="KHK64264.1"/>
    <property type="molecule type" value="Genomic_DNA"/>
</dbReference>
<dbReference type="InterPro" id="IPR020843">
    <property type="entry name" value="ER"/>
</dbReference>
<dbReference type="InterPro" id="IPR050129">
    <property type="entry name" value="Zn_alcohol_dh"/>
</dbReference>